<feature type="compositionally biased region" description="Low complexity" evidence="5">
    <location>
        <begin position="253"/>
        <end position="282"/>
    </location>
</feature>
<evidence type="ECO:0000313" key="9">
    <source>
        <dbReference type="Proteomes" id="UP000780801"/>
    </source>
</evidence>
<keyword evidence="9" id="KW-1185">Reference proteome</keyword>
<dbReference type="PANTHER" id="PTHR11132">
    <property type="entry name" value="SOLUTE CARRIER FAMILY 35"/>
    <property type="match status" value="1"/>
</dbReference>
<reference evidence="8" key="1">
    <citation type="journal article" date="2020" name="Fungal Divers.">
        <title>Resolving the Mortierellaceae phylogeny through synthesis of multi-gene phylogenetics and phylogenomics.</title>
        <authorList>
            <person name="Vandepol N."/>
            <person name="Liber J."/>
            <person name="Desiro A."/>
            <person name="Na H."/>
            <person name="Kennedy M."/>
            <person name="Barry K."/>
            <person name="Grigoriev I.V."/>
            <person name="Miller A.N."/>
            <person name="O'Donnell K."/>
            <person name="Stajich J.E."/>
            <person name="Bonito G."/>
        </authorList>
    </citation>
    <scope>NUCLEOTIDE SEQUENCE</scope>
    <source>
        <strain evidence="8">KOD1015</strain>
    </source>
</reference>
<dbReference type="GO" id="GO:0016020">
    <property type="term" value="C:membrane"/>
    <property type="evidence" value="ECO:0007669"/>
    <property type="project" value="UniProtKB-SubCell"/>
</dbReference>
<feature type="region of interest" description="Disordered" evidence="5">
    <location>
        <begin position="1"/>
        <end position="71"/>
    </location>
</feature>
<dbReference type="InterPro" id="IPR037185">
    <property type="entry name" value="EmrE-like"/>
</dbReference>
<evidence type="ECO:0000313" key="8">
    <source>
        <dbReference type="EMBL" id="KAF9586558.1"/>
    </source>
</evidence>
<feature type="region of interest" description="Disordered" evidence="5">
    <location>
        <begin position="191"/>
        <end position="299"/>
    </location>
</feature>
<dbReference type="AlphaFoldDB" id="A0A9P6G3I0"/>
<dbReference type="InterPro" id="IPR050186">
    <property type="entry name" value="TPT_transporter"/>
</dbReference>
<evidence type="ECO:0000256" key="5">
    <source>
        <dbReference type="SAM" id="MobiDB-lite"/>
    </source>
</evidence>
<keyword evidence="2 6" id="KW-0812">Transmembrane</keyword>
<feature type="compositionally biased region" description="Polar residues" evidence="5">
    <location>
        <begin position="128"/>
        <end position="150"/>
    </location>
</feature>
<evidence type="ECO:0000259" key="7">
    <source>
        <dbReference type="Pfam" id="PF03151"/>
    </source>
</evidence>
<feature type="transmembrane region" description="Helical" evidence="6">
    <location>
        <begin position="769"/>
        <end position="792"/>
    </location>
</feature>
<evidence type="ECO:0000256" key="6">
    <source>
        <dbReference type="SAM" id="Phobius"/>
    </source>
</evidence>
<comment type="subcellular location">
    <subcellularLocation>
        <location evidence="1">Membrane</location>
        <topology evidence="1">Multi-pass membrane protein</topology>
    </subcellularLocation>
</comment>
<feature type="compositionally biased region" description="Polar residues" evidence="5">
    <location>
        <begin position="215"/>
        <end position="232"/>
    </location>
</feature>
<feature type="compositionally biased region" description="Low complexity" evidence="5">
    <location>
        <begin position="21"/>
        <end position="47"/>
    </location>
</feature>
<feature type="compositionally biased region" description="Low complexity" evidence="5">
    <location>
        <begin position="233"/>
        <end position="243"/>
    </location>
</feature>
<keyword evidence="4 6" id="KW-0472">Membrane</keyword>
<feature type="domain" description="Sugar phosphate transporter" evidence="7">
    <location>
        <begin position="714"/>
        <end position="841"/>
    </location>
</feature>
<sequence length="872" mass="92663">MAAAVTTASLEALGQQQLDRPQSSKSNPSLSASPLTTSTPSRPQSQRLAQGSSQAFTGGQPLQGGLSSAAAMADTENTADVLFHAIAAQNQNTSHPNHTATHGNNNSTSIGGSRHTTVPAGGLGMATASVSSSEQLQQLPTPRTSTSSGAASPPEAHSPPNATVSQALLYPHQNTPSNLNRGGSRSQLSLIHQSHPSTAPPSSSSLTPSVQSTTHHTSQGQGYYGHQHSTFATTTTTTTSTTTQQNGNHAGVLSRAGSRSSQQLLQGRQQLQSHQTHQKSLSNLRASSPHLPDTVSSAAGMLDIGGSTIGGLGGMATSTGSLASPNTNILSGRPYIHQHGLHQQSHSDYEQQYQDQLLQQQLEDEKELQKRKTRTAVNSVSSFLPPKLNMGLNKVVQSAKEAVSPITPQSKMALPTTATSTTATNRVFTGMGVGMNDPNTTTHVNLGLGISGTSHLAAGITPTTPTFASAFAPRTGSAASIRHVLLRLYRAAKLPLICLLWYLSSAVTNNLGKQLLNQFQYPVTLTFVQFWFVSLFCFMGGAVLRVTSRIRKPTRRIIEMTAPLVGFQVIGHVFSSIAISRVPLSVVHTIKALTPLFTVLFYRVVLGTTYGGDVYLSLVPLTAGVMLACRMKLEFDNVVGLSCALTSTLVFVAQNVFTKKILSSSGGGNAGAAAKPKQELPTDRYHGHDGAKESSHSNSAQPLDPVEQLSGSSQKLDKMNILFYSSTMAAVCMIPMWFYAEGWTLMTSSTSFTASGIDSDYDNSDSLTITWLLLLNGVSHFFQNVFAFSVLALTSPVTYSIASLIKRIVVIVASIVYFHQALGLLQWTGVCMTFWGLWMYNSAKNAAKVNPASSLLATTRVGRRMSRGFSSG</sequence>
<dbReference type="SUPFAM" id="SSF103481">
    <property type="entry name" value="Multidrug resistance efflux transporter EmrE"/>
    <property type="match status" value="2"/>
</dbReference>
<feature type="compositionally biased region" description="Low complexity" evidence="5">
    <location>
        <begin position="194"/>
        <end position="214"/>
    </location>
</feature>
<dbReference type="Pfam" id="PF03151">
    <property type="entry name" value="TPT"/>
    <property type="match status" value="2"/>
</dbReference>
<proteinExistence type="predicted"/>
<feature type="compositionally biased region" description="Polar residues" evidence="5">
    <location>
        <begin position="93"/>
        <end position="116"/>
    </location>
</feature>
<feature type="transmembrane region" description="Helical" evidence="6">
    <location>
        <begin position="528"/>
        <end position="548"/>
    </location>
</feature>
<feature type="region of interest" description="Disordered" evidence="5">
    <location>
        <begin position="93"/>
        <end position="162"/>
    </location>
</feature>
<dbReference type="EMBL" id="JAABOA010000018">
    <property type="protein sequence ID" value="KAF9586558.1"/>
    <property type="molecule type" value="Genomic_DNA"/>
</dbReference>
<evidence type="ECO:0000256" key="3">
    <source>
        <dbReference type="ARBA" id="ARBA00022989"/>
    </source>
</evidence>
<evidence type="ECO:0000256" key="4">
    <source>
        <dbReference type="ARBA" id="ARBA00023136"/>
    </source>
</evidence>
<dbReference type="Proteomes" id="UP000780801">
    <property type="component" value="Unassembled WGS sequence"/>
</dbReference>
<dbReference type="OrthoDB" id="1588579at2759"/>
<gene>
    <name evidence="8" type="primary">SLY41_1</name>
    <name evidence="8" type="ORF">BGW38_002315</name>
</gene>
<feature type="compositionally biased region" description="Polar residues" evidence="5">
    <location>
        <begin position="1"/>
        <end position="20"/>
    </location>
</feature>
<accession>A0A9P6G3I0</accession>
<protein>
    <submittedName>
        <fullName evidence="8">Suppressor of loss of ypt1</fullName>
    </submittedName>
</protein>
<evidence type="ECO:0000256" key="2">
    <source>
        <dbReference type="ARBA" id="ARBA00022692"/>
    </source>
</evidence>
<evidence type="ECO:0000256" key="1">
    <source>
        <dbReference type="ARBA" id="ARBA00004141"/>
    </source>
</evidence>
<feature type="compositionally biased region" description="Basic and acidic residues" evidence="5">
    <location>
        <begin position="676"/>
        <end position="695"/>
    </location>
</feature>
<organism evidence="8 9">
    <name type="scientific">Lunasporangiospora selenospora</name>
    <dbReference type="NCBI Taxonomy" id="979761"/>
    <lineage>
        <taxon>Eukaryota</taxon>
        <taxon>Fungi</taxon>
        <taxon>Fungi incertae sedis</taxon>
        <taxon>Mucoromycota</taxon>
        <taxon>Mortierellomycotina</taxon>
        <taxon>Mortierellomycetes</taxon>
        <taxon>Mortierellales</taxon>
        <taxon>Mortierellaceae</taxon>
        <taxon>Lunasporangiospora</taxon>
    </lineage>
</organism>
<feature type="transmembrane region" description="Helical" evidence="6">
    <location>
        <begin position="721"/>
        <end position="740"/>
    </location>
</feature>
<feature type="compositionally biased region" description="Polar residues" evidence="5">
    <location>
        <begin position="48"/>
        <end position="57"/>
    </location>
</feature>
<feature type="domain" description="Sugar phosphate transporter" evidence="7">
    <location>
        <begin position="493"/>
        <end position="664"/>
    </location>
</feature>
<feature type="region of interest" description="Disordered" evidence="5">
    <location>
        <begin position="664"/>
        <end position="708"/>
    </location>
</feature>
<name>A0A9P6G3I0_9FUNG</name>
<keyword evidence="3 6" id="KW-1133">Transmembrane helix</keyword>
<comment type="caution">
    <text evidence="8">The sequence shown here is derived from an EMBL/GenBank/DDBJ whole genome shotgun (WGS) entry which is preliminary data.</text>
</comment>
<feature type="transmembrane region" description="Helical" evidence="6">
    <location>
        <begin position="560"/>
        <end position="579"/>
    </location>
</feature>
<dbReference type="InterPro" id="IPR004853">
    <property type="entry name" value="Sugar_P_trans_dom"/>
</dbReference>